<accession>A0ABM6IIZ7</accession>
<keyword evidence="1" id="KW-0812">Transmembrane</keyword>
<keyword evidence="3" id="KW-1185">Reference proteome</keyword>
<keyword evidence="1" id="KW-1133">Transmembrane helix</keyword>
<protein>
    <submittedName>
        <fullName evidence="2">Uncharacterized protein</fullName>
    </submittedName>
</protein>
<feature type="transmembrane region" description="Helical" evidence="1">
    <location>
        <begin position="86"/>
        <end position="108"/>
    </location>
</feature>
<organism evidence="2 3">
    <name type="scientific">Thioclava nitratireducens</name>
    <dbReference type="NCBI Taxonomy" id="1915078"/>
    <lineage>
        <taxon>Bacteria</taxon>
        <taxon>Pseudomonadati</taxon>
        <taxon>Pseudomonadota</taxon>
        <taxon>Alphaproteobacteria</taxon>
        <taxon>Rhodobacterales</taxon>
        <taxon>Paracoccaceae</taxon>
        <taxon>Thioclava</taxon>
    </lineage>
</organism>
<gene>
    <name evidence="2" type="ORF">BMG03_13860</name>
</gene>
<reference evidence="2 3" key="1">
    <citation type="submission" date="2017-01" db="EMBL/GenBank/DDBJ databases">
        <title>The complete genome sequence of a sulfur-oxidizing marine bacterium Thioclava sp. 25B10_4T.</title>
        <authorList>
            <person name="Liu Y."/>
            <person name="Lai Q."/>
            <person name="Shao Z."/>
        </authorList>
    </citation>
    <scope>NUCLEOTIDE SEQUENCE [LARGE SCALE GENOMIC DNA]</scope>
    <source>
        <strain evidence="2 3">25B10_4</strain>
    </source>
</reference>
<evidence type="ECO:0000313" key="3">
    <source>
        <dbReference type="Proteomes" id="UP000185622"/>
    </source>
</evidence>
<dbReference type="EMBL" id="CP019437">
    <property type="protein sequence ID" value="AQS48758.1"/>
    <property type="molecule type" value="Genomic_DNA"/>
</dbReference>
<keyword evidence="1" id="KW-0472">Membrane</keyword>
<name>A0ABM6IIZ7_9RHOB</name>
<evidence type="ECO:0000256" key="1">
    <source>
        <dbReference type="SAM" id="Phobius"/>
    </source>
</evidence>
<evidence type="ECO:0000313" key="2">
    <source>
        <dbReference type="EMBL" id="AQS48758.1"/>
    </source>
</evidence>
<sequence length="109" mass="12096">MESHLEGEQADPVVSHRMVETALTGLDMNRAEDVKIAVERVKGFPLADLYLSSSLGAEAHPHEVWIARMEIHRQADERRRAHERRLTFVAGISAVVGGAIGSALHFLWS</sequence>
<proteinExistence type="predicted"/>
<dbReference type="Proteomes" id="UP000185622">
    <property type="component" value="Chromosome"/>
</dbReference>